<reference evidence="2" key="1">
    <citation type="journal article" date="2015" name="ISME J.">
        <title>Aquifer environment selects for microbial species cohorts in sediment and groundwater.</title>
        <authorList>
            <person name="Hug L.A."/>
            <person name="Thomas B.C."/>
            <person name="Brown C.T."/>
            <person name="Frischkorn K.R."/>
            <person name="Williams K.H."/>
            <person name="Tringe S.G."/>
            <person name="Banfield J.F."/>
        </authorList>
    </citation>
    <scope>NUCLEOTIDE SEQUENCE</scope>
</reference>
<dbReference type="Gene3D" id="3.30.1310.20">
    <property type="entry name" value="PRTase-like"/>
    <property type="match status" value="1"/>
</dbReference>
<dbReference type="SUPFAM" id="SSF53271">
    <property type="entry name" value="PRTase-like"/>
    <property type="match status" value="1"/>
</dbReference>
<protein>
    <submittedName>
        <fullName evidence="2">Phosphoribosyl transferase domain-containing protein</fullName>
    </submittedName>
</protein>
<dbReference type="CDD" id="cd06223">
    <property type="entry name" value="PRTases_typeI"/>
    <property type="match status" value="1"/>
</dbReference>
<dbReference type="InterPro" id="IPR000836">
    <property type="entry name" value="PRTase_dom"/>
</dbReference>
<evidence type="ECO:0000259" key="1">
    <source>
        <dbReference type="Pfam" id="PF00156"/>
    </source>
</evidence>
<proteinExistence type="predicted"/>
<feature type="domain" description="Phosphoribosyltransferase" evidence="1">
    <location>
        <begin position="9"/>
        <end position="176"/>
    </location>
</feature>
<dbReference type="AlphaFoldDB" id="A0A0H4T439"/>
<organism evidence="2">
    <name type="scientific">uncultured Parcubacteria bacterium Rifle_16ft_4_minimus_37647</name>
    <dbReference type="NCBI Taxonomy" id="1665140"/>
    <lineage>
        <taxon>Bacteria</taxon>
        <taxon>Candidatus Parcubacteria</taxon>
        <taxon>environmental samples</taxon>
    </lineage>
</organism>
<dbReference type="Gene3D" id="3.40.50.2020">
    <property type="match status" value="1"/>
</dbReference>
<name>A0A0H4T439_9BACT</name>
<keyword evidence="2" id="KW-0808">Transferase</keyword>
<dbReference type="Pfam" id="PF00156">
    <property type="entry name" value="Pribosyltran"/>
    <property type="match status" value="1"/>
</dbReference>
<accession>A0A0H4T439</accession>
<dbReference type="InterPro" id="IPR029057">
    <property type="entry name" value="PRTase-like"/>
</dbReference>
<dbReference type="GO" id="GO:0016740">
    <property type="term" value="F:transferase activity"/>
    <property type="evidence" value="ECO:0007669"/>
    <property type="project" value="UniProtKB-KW"/>
</dbReference>
<dbReference type="EMBL" id="KT007000">
    <property type="protein sequence ID" value="AKQ02423.1"/>
    <property type="molecule type" value="Genomic_DNA"/>
</dbReference>
<sequence>MRFENREEAGKKLAEKLERFNGEGVVVLALPRGGVVLGYEIAKHLGAPLDLIITRKIGHPTSPEYAICAVAEDGHMLCNEEERSRIDKEWFNKTVAEEQEEAERRRKLYLKGKKQNLKGKTVIIVDDGIATGLTLRLAIEEAKHENPAKIIVAVPVSPKDVADEIEKSVDKFIALQIPEVYLGAVGAYYNSFEQVSDEEVVRLLGESRG</sequence>
<evidence type="ECO:0000313" key="2">
    <source>
        <dbReference type="EMBL" id="AKQ02423.1"/>
    </source>
</evidence>